<comment type="caution">
    <text evidence="1">The sequence shown here is derived from an EMBL/GenBank/DDBJ whole genome shotgun (WGS) entry which is preliminary data.</text>
</comment>
<evidence type="ECO:0000313" key="1">
    <source>
        <dbReference type="EMBL" id="MCI71734.1"/>
    </source>
</evidence>
<dbReference type="EMBL" id="LXQA010802881">
    <property type="protein sequence ID" value="MCI71734.1"/>
    <property type="molecule type" value="Genomic_DNA"/>
</dbReference>
<organism evidence="1 2">
    <name type="scientific">Trifolium medium</name>
    <dbReference type="NCBI Taxonomy" id="97028"/>
    <lineage>
        <taxon>Eukaryota</taxon>
        <taxon>Viridiplantae</taxon>
        <taxon>Streptophyta</taxon>
        <taxon>Embryophyta</taxon>
        <taxon>Tracheophyta</taxon>
        <taxon>Spermatophyta</taxon>
        <taxon>Magnoliopsida</taxon>
        <taxon>eudicotyledons</taxon>
        <taxon>Gunneridae</taxon>
        <taxon>Pentapetalae</taxon>
        <taxon>rosids</taxon>
        <taxon>fabids</taxon>
        <taxon>Fabales</taxon>
        <taxon>Fabaceae</taxon>
        <taxon>Papilionoideae</taxon>
        <taxon>50 kb inversion clade</taxon>
        <taxon>NPAAA clade</taxon>
        <taxon>Hologalegina</taxon>
        <taxon>IRL clade</taxon>
        <taxon>Trifolieae</taxon>
        <taxon>Trifolium</taxon>
    </lineage>
</organism>
<accession>A0A392UGC0</accession>
<dbReference type="Proteomes" id="UP000265520">
    <property type="component" value="Unassembled WGS sequence"/>
</dbReference>
<dbReference type="AlphaFoldDB" id="A0A392UGC0"/>
<evidence type="ECO:0000313" key="2">
    <source>
        <dbReference type="Proteomes" id="UP000265520"/>
    </source>
</evidence>
<protein>
    <submittedName>
        <fullName evidence="1">Uncharacterized protein</fullName>
    </submittedName>
</protein>
<sequence length="45" mass="5032">MGDREESGIVSPKKYGYGDLVGYVSIVSEEVQNLEDLQGGNWKQR</sequence>
<proteinExistence type="predicted"/>
<reference evidence="1 2" key="1">
    <citation type="journal article" date="2018" name="Front. Plant Sci.">
        <title>Red Clover (Trifolium pratense) and Zigzag Clover (T. medium) - A Picture of Genomic Similarities and Differences.</title>
        <authorList>
            <person name="Dluhosova J."/>
            <person name="Istvanek J."/>
            <person name="Nedelnik J."/>
            <person name="Repkova J."/>
        </authorList>
    </citation>
    <scope>NUCLEOTIDE SEQUENCE [LARGE SCALE GENOMIC DNA]</scope>
    <source>
        <strain evidence="2">cv. 10/8</strain>
        <tissue evidence="1">Leaf</tissue>
    </source>
</reference>
<feature type="non-terminal residue" evidence="1">
    <location>
        <position position="45"/>
    </location>
</feature>
<name>A0A392UGC0_9FABA</name>
<keyword evidence="2" id="KW-1185">Reference proteome</keyword>